<evidence type="ECO:0000256" key="1">
    <source>
        <dbReference type="SAM" id="MobiDB-lite"/>
    </source>
</evidence>
<evidence type="ECO:0000313" key="3">
    <source>
        <dbReference type="Proteomes" id="UP000275078"/>
    </source>
</evidence>
<name>A0A3N4HPK6_ASCIM</name>
<organism evidence="2 3">
    <name type="scientific">Ascobolus immersus RN42</name>
    <dbReference type="NCBI Taxonomy" id="1160509"/>
    <lineage>
        <taxon>Eukaryota</taxon>
        <taxon>Fungi</taxon>
        <taxon>Dikarya</taxon>
        <taxon>Ascomycota</taxon>
        <taxon>Pezizomycotina</taxon>
        <taxon>Pezizomycetes</taxon>
        <taxon>Pezizales</taxon>
        <taxon>Ascobolaceae</taxon>
        <taxon>Ascobolus</taxon>
    </lineage>
</organism>
<feature type="compositionally biased region" description="Low complexity" evidence="1">
    <location>
        <begin position="361"/>
        <end position="377"/>
    </location>
</feature>
<sequence length="696" mass="76489">MTLLEHNQRPTIFANPPPRVATRRPPVVTADADEELPDYTPRAENGSTQVEVETAPVIDPPPDYAPRQPSPAARPQAPSRTERTRIRTAPRHTPYTSHHARHWHRTRVLPSGPTDPAPVSDSPLIPPPLSTPAVPVNSPYSTRYRPAPRPVSPTPASAVARQQIAAEAERTLPVRVREPRPVHIQSIATQRLYLPNPDGPTEPTQQDHTTHSLFDNIAYPGPPPGPGPAWDSRPDEERYNAIPSGPLIPPMPPAPEPDSEEEEGEIYIRHVDTPVEQAAPAAPAPRTFSDRTTTERRRRAPTYREVINLAGRNRCMPAAPVERGRQRTMEAPTGRRHVSPVGSIEGGGFVDRATDARDPDSPAAPAAPEVPAITAPETSLDPDRRSALDNLWRPPTTSASTPTTPPPARTPYDVTASLVPPRAPSILNPLLPYTEPTYREVLHLAHPDPPAYNQATSTAPHQYRPNTYPPPADASKPQYPPYPHPGHDELMQNEYKILSLTPAEKRLRRKENCECCCGCFLVLLFLGFVGTMIWLCVSFSQSSSSGQTSGRPIGSGSGYNYTYSYTVPGIVMLQNFTIVSTPQSWDALQDDCIINSTKGLYQVGVPEVVREEIGRRAGLENVAKGVGEWKGRMRCTLWNGGDDVEYTLWGAESVEERCEEVLEGAAWDLRWNGSGRVQMCWVLTEGMLKGEGRGKA</sequence>
<feature type="compositionally biased region" description="Pro residues" evidence="1">
    <location>
        <begin position="467"/>
        <end position="476"/>
    </location>
</feature>
<dbReference type="EMBL" id="ML119812">
    <property type="protein sequence ID" value="RPA73750.1"/>
    <property type="molecule type" value="Genomic_DNA"/>
</dbReference>
<reference evidence="2 3" key="1">
    <citation type="journal article" date="2018" name="Nat. Ecol. Evol.">
        <title>Pezizomycetes genomes reveal the molecular basis of ectomycorrhizal truffle lifestyle.</title>
        <authorList>
            <person name="Murat C."/>
            <person name="Payen T."/>
            <person name="Noel B."/>
            <person name="Kuo A."/>
            <person name="Morin E."/>
            <person name="Chen J."/>
            <person name="Kohler A."/>
            <person name="Krizsan K."/>
            <person name="Balestrini R."/>
            <person name="Da Silva C."/>
            <person name="Montanini B."/>
            <person name="Hainaut M."/>
            <person name="Levati E."/>
            <person name="Barry K.W."/>
            <person name="Belfiori B."/>
            <person name="Cichocki N."/>
            <person name="Clum A."/>
            <person name="Dockter R.B."/>
            <person name="Fauchery L."/>
            <person name="Guy J."/>
            <person name="Iotti M."/>
            <person name="Le Tacon F."/>
            <person name="Lindquist E.A."/>
            <person name="Lipzen A."/>
            <person name="Malagnac F."/>
            <person name="Mello A."/>
            <person name="Molinier V."/>
            <person name="Miyauchi S."/>
            <person name="Poulain J."/>
            <person name="Riccioni C."/>
            <person name="Rubini A."/>
            <person name="Sitrit Y."/>
            <person name="Splivallo R."/>
            <person name="Traeger S."/>
            <person name="Wang M."/>
            <person name="Zifcakova L."/>
            <person name="Wipf D."/>
            <person name="Zambonelli A."/>
            <person name="Paolocci F."/>
            <person name="Nowrousian M."/>
            <person name="Ottonello S."/>
            <person name="Baldrian P."/>
            <person name="Spatafora J.W."/>
            <person name="Henrissat B."/>
            <person name="Nagy L.G."/>
            <person name="Aury J.M."/>
            <person name="Wincker P."/>
            <person name="Grigoriev I.V."/>
            <person name="Bonfante P."/>
            <person name="Martin F.M."/>
        </authorList>
    </citation>
    <scope>NUCLEOTIDE SEQUENCE [LARGE SCALE GENOMIC DNA]</scope>
    <source>
        <strain evidence="2 3">RN42</strain>
    </source>
</reference>
<dbReference type="STRING" id="1160509.A0A3N4HPK6"/>
<feature type="compositionally biased region" description="Basic residues" evidence="1">
    <location>
        <begin position="98"/>
        <end position="107"/>
    </location>
</feature>
<feature type="region of interest" description="Disordered" evidence="1">
    <location>
        <begin position="278"/>
        <end position="298"/>
    </location>
</feature>
<feature type="compositionally biased region" description="Low complexity" evidence="1">
    <location>
        <begin position="393"/>
        <end position="402"/>
    </location>
</feature>
<feature type="region of interest" description="Disordered" evidence="1">
    <location>
        <begin position="243"/>
        <end position="262"/>
    </location>
</feature>
<protein>
    <submittedName>
        <fullName evidence="2">Uncharacterized protein</fullName>
    </submittedName>
</protein>
<proteinExistence type="predicted"/>
<keyword evidence="3" id="KW-1185">Reference proteome</keyword>
<feature type="compositionally biased region" description="Pro residues" evidence="1">
    <location>
        <begin position="246"/>
        <end position="256"/>
    </location>
</feature>
<dbReference type="AlphaFoldDB" id="A0A3N4HPK6"/>
<accession>A0A3N4HPK6</accession>
<gene>
    <name evidence="2" type="ORF">BJ508DRAFT_333790</name>
</gene>
<feature type="region of interest" description="Disordered" evidence="1">
    <location>
        <begin position="321"/>
        <end position="411"/>
    </location>
</feature>
<feature type="compositionally biased region" description="Low complexity" evidence="1">
    <location>
        <begin position="65"/>
        <end position="79"/>
    </location>
</feature>
<feature type="compositionally biased region" description="Low complexity" evidence="1">
    <location>
        <begin position="278"/>
        <end position="287"/>
    </location>
</feature>
<feature type="region of interest" description="Disordered" evidence="1">
    <location>
        <begin position="1"/>
        <end position="120"/>
    </location>
</feature>
<evidence type="ECO:0000313" key="2">
    <source>
        <dbReference type="EMBL" id="RPA73750.1"/>
    </source>
</evidence>
<dbReference type="Proteomes" id="UP000275078">
    <property type="component" value="Unassembled WGS sequence"/>
</dbReference>
<feature type="region of interest" description="Disordered" evidence="1">
    <location>
        <begin position="450"/>
        <end position="476"/>
    </location>
</feature>